<name>A0AAV9CBV4_ACOCL</name>
<comment type="similarity">
    <text evidence="1">Belongs to the PPR family. P subfamily.</text>
</comment>
<feature type="repeat" description="PPR" evidence="3">
    <location>
        <begin position="106"/>
        <end position="140"/>
    </location>
</feature>
<keyword evidence="5" id="KW-1185">Reference proteome</keyword>
<organism evidence="4 5">
    <name type="scientific">Acorus calamus</name>
    <name type="common">Sweet flag</name>
    <dbReference type="NCBI Taxonomy" id="4465"/>
    <lineage>
        <taxon>Eukaryota</taxon>
        <taxon>Viridiplantae</taxon>
        <taxon>Streptophyta</taxon>
        <taxon>Embryophyta</taxon>
        <taxon>Tracheophyta</taxon>
        <taxon>Spermatophyta</taxon>
        <taxon>Magnoliopsida</taxon>
        <taxon>Liliopsida</taxon>
        <taxon>Acoraceae</taxon>
        <taxon>Acorus</taxon>
    </lineage>
</organism>
<gene>
    <name evidence="4" type="primary">PCMP-E14</name>
    <name evidence="4" type="ORF">QJS10_CPB20g00043</name>
</gene>
<feature type="repeat" description="PPR" evidence="3">
    <location>
        <begin position="208"/>
        <end position="242"/>
    </location>
</feature>
<dbReference type="PANTHER" id="PTHR47939">
    <property type="entry name" value="MEMBRANE-ASSOCIATED SALT-INDUCIBLE PROTEIN-LIKE"/>
    <property type="match status" value="1"/>
</dbReference>
<reference evidence="4" key="2">
    <citation type="submission" date="2023-06" db="EMBL/GenBank/DDBJ databases">
        <authorList>
            <person name="Ma L."/>
            <person name="Liu K.-W."/>
            <person name="Li Z."/>
            <person name="Hsiao Y.-Y."/>
            <person name="Qi Y."/>
            <person name="Fu T."/>
            <person name="Tang G."/>
            <person name="Zhang D."/>
            <person name="Sun W.-H."/>
            <person name="Liu D.-K."/>
            <person name="Li Y."/>
            <person name="Chen G.-Z."/>
            <person name="Liu X.-D."/>
            <person name="Liao X.-Y."/>
            <person name="Jiang Y.-T."/>
            <person name="Yu X."/>
            <person name="Hao Y."/>
            <person name="Huang J."/>
            <person name="Zhao X.-W."/>
            <person name="Ke S."/>
            <person name="Chen Y.-Y."/>
            <person name="Wu W.-L."/>
            <person name="Hsu J.-L."/>
            <person name="Lin Y.-F."/>
            <person name="Huang M.-D."/>
            <person name="Li C.-Y."/>
            <person name="Huang L."/>
            <person name="Wang Z.-W."/>
            <person name="Zhao X."/>
            <person name="Zhong W.-Y."/>
            <person name="Peng D.-H."/>
            <person name="Ahmad S."/>
            <person name="Lan S."/>
            <person name="Zhang J.-S."/>
            <person name="Tsai W.-C."/>
            <person name="Van De Peer Y."/>
            <person name="Liu Z.-J."/>
        </authorList>
    </citation>
    <scope>NUCLEOTIDE SEQUENCE</scope>
    <source>
        <strain evidence="4">CP</strain>
        <tissue evidence="4">Leaves</tissue>
    </source>
</reference>
<evidence type="ECO:0000313" key="5">
    <source>
        <dbReference type="Proteomes" id="UP001180020"/>
    </source>
</evidence>
<dbReference type="Pfam" id="PF13041">
    <property type="entry name" value="PPR_2"/>
    <property type="match status" value="2"/>
</dbReference>
<dbReference type="Pfam" id="PF01535">
    <property type="entry name" value="PPR"/>
    <property type="match status" value="1"/>
</dbReference>
<dbReference type="Proteomes" id="UP001180020">
    <property type="component" value="Unassembled WGS sequence"/>
</dbReference>
<accession>A0AAV9CBV4</accession>
<evidence type="ECO:0000256" key="1">
    <source>
        <dbReference type="ARBA" id="ARBA00007626"/>
    </source>
</evidence>
<dbReference type="Pfam" id="PF13812">
    <property type="entry name" value="PPR_3"/>
    <property type="match status" value="1"/>
</dbReference>
<reference evidence="4" key="1">
    <citation type="journal article" date="2023" name="Nat. Commun.">
        <title>Diploid and tetraploid genomes of Acorus and the evolution of monocots.</title>
        <authorList>
            <person name="Ma L."/>
            <person name="Liu K.W."/>
            <person name="Li Z."/>
            <person name="Hsiao Y.Y."/>
            <person name="Qi Y."/>
            <person name="Fu T."/>
            <person name="Tang G.D."/>
            <person name="Zhang D."/>
            <person name="Sun W.H."/>
            <person name="Liu D.K."/>
            <person name="Li Y."/>
            <person name="Chen G.Z."/>
            <person name="Liu X.D."/>
            <person name="Liao X.Y."/>
            <person name="Jiang Y.T."/>
            <person name="Yu X."/>
            <person name="Hao Y."/>
            <person name="Huang J."/>
            <person name="Zhao X.W."/>
            <person name="Ke S."/>
            <person name="Chen Y.Y."/>
            <person name="Wu W.L."/>
            <person name="Hsu J.L."/>
            <person name="Lin Y.F."/>
            <person name="Huang M.D."/>
            <person name="Li C.Y."/>
            <person name="Huang L."/>
            <person name="Wang Z.W."/>
            <person name="Zhao X."/>
            <person name="Zhong W.Y."/>
            <person name="Peng D.H."/>
            <person name="Ahmad S."/>
            <person name="Lan S."/>
            <person name="Zhang J.S."/>
            <person name="Tsai W.C."/>
            <person name="Van de Peer Y."/>
            <person name="Liu Z.J."/>
        </authorList>
    </citation>
    <scope>NUCLEOTIDE SEQUENCE</scope>
    <source>
        <strain evidence="4">CP</strain>
    </source>
</reference>
<dbReference type="PROSITE" id="PS51375">
    <property type="entry name" value="PPR"/>
    <property type="match status" value="5"/>
</dbReference>
<dbReference type="InterPro" id="IPR050667">
    <property type="entry name" value="PPR-containing_protein"/>
</dbReference>
<feature type="repeat" description="PPR" evidence="3">
    <location>
        <begin position="243"/>
        <end position="277"/>
    </location>
</feature>
<dbReference type="InterPro" id="IPR011990">
    <property type="entry name" value="TPR-like_helical_dom_sf"/>
</dbReference>
<dbReference type="AlphaFoldDB" id="A0AAV9CBV4"/>
<sequence>MRVALKWFSRRSFSRWRGRIDGPHRDVHRYKYLLRRPIVAPIPPPHSSDVHPSLNPLCPPTARRISDHHHHPHLTHIDVERLCISGAVSEASRLLLDLHDRDAHLSLRSYNAVLRSAASAGDVSLSLEVFKDLLKTRLKPDSETYASVASAFTIDDDDHSESLRGLARDVSAIVGENPHALNRLMHAFAESGQTEKAIDLFEQMEGPDVVTYNTVLAALGEAGWVEKMLAVFARMEEGGPGPDIVTYNTVINGLRKAGRADLFGRLVGEMRERGIELELRTYTAVIDGLGRAGRVEEALRVFGEMKKRRVRASVYVYRGLIRGLRKAGKEELADCLEAEMKACASKLVGPWDFKRKK</sequence>
<proteinExistence type="inferred from homology"/>
<keyword evidence="2" id="KW-0677">Repeat</keyword>
<evidence type="ECO:0000256" key="2">
    <source>
        <dbReference type="ARBA" id="ARBA00022737"/>
    </source>
</evidence>
<evidence type="ECO:0000313" key="4">
    <source>
        <dbReference type="EMBL" id="KAK1285773.1"/>
    </source>
</evidence>
<feature type="repeat" description="PPR" evidence="3">
    <location>
        <begin position="278"/>
        <end position="312"/>
    </location>
</feature>
<dbReference type="InterPro" id="IPR002885">
    <property type="entry name" value="PPR_rpt"/>
</dbReference>
<dbReference type="Gene3D" id="1.25.40.10">
    <property type="entry name" value="Tetratricopeptide repeat domain"/>
    <property type="match status" value="2"/>
</dbReference>
<dbReference type="EMBL" id="JAUJYO010000020">
    <property type="protein sequence ID" value="KAK1285773.1"/>
    <property type="molecule type" value="Genomic_DNA"/>
</dbReference>
<comment type="caution">
    <text evidence="4">The sequence shown here is derived from an EMBL/GenBank/DDBJ whole genome shotgun (WGS) entry which is preliminary data.</text>
</comment>
<dbReference type="PANTHER" id="PTHR47939:SF13">
    <property type="entry name" value="OS03G0201400 PROTEIN"/>
    <property type="match status" value="1"/>
</dbReference>
<feature type="repeat" description="PPR" evidence="3">
    <location>
        <begin position="177"/>
        <end position="207"/>
    </location>
</feature>
<dbReference type="NCBIfam" id="TIGR00756">
    <property type="entry name" value="PPR"/>
    <property type="match status" value="5"/>
</dbReference>
<protein>
    <submittedName>
        <fullName evidence="4">Pentatricopeptide repeat-containing protein</fullName>
    </submittedName>
</protein>
<evidence type="ECO:0000256" key="3">
    <source>
        <dbReference type="PROSITE-ProRule" id="PRU00708"/>
    </source>
</evidence>